<dbReference type="InterPro" id="IPR011010">
    <property type="entry name" value="DNA_brk_join_enz"/>
</dbReference>
<dbReference type="RefSeq" id="WP_092940796.1">
    <property type="nucleotide sequence ID" value="NZ_FONX01000014.1"/>
</dbReference>
<keyword evidence="2" id="KW-0233">DNA recombination</keyword>
<organism evidence="5 6">
    <name type="scientific">Paracidovorax wautersii</name>
    <dbReference type="NCBI Taxonomy" id="1177982"/>
    <lineage>
        <taxon>Bacteria</taxon>
        <taxon>Pseudomonadati</taxon>
        <taxon>Pseudomonadota</taxon>
        <taxon>Betaproteobacteria</taxon>
        <taxon>Burkholderiales</taxon>
        <taxon>Comamonadaceae</taxon>
        <taxon>Paracidovorax</taxon>
    </lineage>
</organism>
<dbReference type="EMBL" id="FONX01000014">
    <property type="protein sequence ID" value="SFF15225.1"/>
    <property type="molecule type" value="Genomic_DNA"/>
</dbReference>
<dbReference type="OrthoDB" id="662444at2"/>
<dbReference type="GO" id="GO:0015074">
    <property type="term" value="P:DNA integration"/>
    <property type="evidence" value="ECO:0007669"/>
    <property type="project" value="UniProtKB-KW"/>
</dbReference>
<evidence type="ECO:0000259" key="4">
    <source>
        <dbReference type="PROSITE" id="PS51898"/>
    </source>
</evidence>
<evidence type="ECO:0000256" key="3">
    <source>
        <dbReference type="SAM" id="MobiDB-lite"/>
    </source>
</evidence>
<evidence type="ECO:0000256" key="2">
    <source>
        <dbReference type="ARBA" id="ARBA00023172"/>
    </source>
</evidence>
<evidence type="ECO:0000313" key="5">
    <source>
        <dbReference type="EMBL" id="SFF15225.1"/>
    </source>
</evidence>
<keyword evidence="6" id="KW-1185">Reference proteome</keyword>
<feature type="domain" description="Tyr recombinase" evidence="4">
    <location>
        <begin position="167"/>
        <end position="354"/>
    </location>
</feature>
<dbReference type="STRING" id="1177982.SAMN04489711_11499"/>
<accession>A0A1I2GCB2</accession>
<dbReference type="InterPro" id="IPR013762">
    <property type="entry name" value="Integrase-like_cat_sf"/>
</dbReference>
<dbReference type="Pfam" id="PF00589">
    <property type="entry name" value="Phage_integrase"/>
    <property type="match status" value="1"/>
</dbReference>
<dbReference type="GO" id="GO:0006310">
    <property type="term" value="P:DNA recombination"/>
    <property type="evidence" value="ECO:0007669"/>
    <property type="project" value="UniProtKB-KW"/>
</dbReference>
<dbReference type="InterPro" id="IPR002104">
    <property type="entry name" value="Integrase_catalytic"/>
</dbReference>
<dbReference type="GO" id="GO:0003677">
    <property type="term" value="F:DNA binding"/>
    <property type="evidence" value="ECO:0007669"/>
    <property type="project" value="InterPro"/>
</dbReference>
<evidence type="ECO:0000313" key="6">
    <source>
        <dbReference type="Proteomes" id="UP000199119"/>
    </source>
</evidence>
<reference evidence="6" key="1">
    <citation type="submission" date="2016-10" db="EMBL/GenBank/DDBJ databases">
        <authorList>
            <person name="Varghese N."/>
            <person name="Submissions S."/>
        </authorList>
    </citation>
    <scope>NUCLEOTIDE SEQUENCE [LARGE SCALE GENOMIC DNA]</scope>
    <source>
        <strain evidence="6">DSM 27981</strain>
    </source>
</reference>
<feature type="region of interest" description="Disordered" evidence="3">
    <location>
        <begin position="375"/>
        <end position="395"/>
    </location>
</feature>
<keyword evidence="1" id="KW-0229">DNA integration</keyword>
<dbReference type="PROSITE" id="PS51898">
    <property type="entry name" value="TYR_RECOMBINASE"/>
    <property type="match status" value="1"/>
</dbReference>
<dbReference type="PANTHER" id="PTHR30349:SF64">
    <property type="entry name" value="PROPHAGE INTEGRASE INTD-RELATED"/>
    <property type="match status" value="1"/>
</dbReference>
<dbReference type="InterPro" id="IPR050090">
    <property type="entry name" value="Tyrosine_recombinase_XerCD"/>
</dbReference>
<dbReference type="Proteomes" id="UP000199119">
    <property type="component" value="Unassembled WGS sequence"/>
</dbReference>
<evidence type="ECO:0000256" key="1">
    <source>
        <dbReference type="ARBA" id="ARBA00022908"/>
    </source>
</evidence>
<protein>
    <submittedName>
        <fullName evidence="5">Site-specific recombinase XerD</fullName>
    </submittedName>
</protein>
<sequence length="395" mass="44655">MGQKTPGIYAGKNGTWEVDKYWKGTRFRQRGLTSYEEAERWLIKQLSDKREVVLHGVRAERLFDAAAAHYLMTHRDKASIVTEAYLLQSIMPFIGHLTLPQIHDASLAPYVAARKGEGRANKTINLALGVVRRILNLAASAWRDEDGRTWLQHPPKITMLPLVGHQREPRPISWAEQRQLLPQLPDHLARMALFVLNTGVRDDVVCSLRWEWEIPVPELGVSVFDVPRAHVKGRRKNRLIVCNSVAQSVIEAARGQHPDFVFVYRRERVSKLDEEPAMAYRPIGTMNNTGWQNARKAAGLSDLHVHDLRHTLGMRLREAGVTEGTVSDVLWHSTKNVTQHYSMAQIVELHDALEKIKADTGAWNKTLTTLRAEHQARLAGASPPKVPQGLLERVA</sequence>
<dbReference type="Gene3D" id="1.10.443.10">
    <property type="entry name" value="Intergrase catalytic core"/>
    <property type="match status" value="1"/>
</dbReference>
<dbReference type="SUPFAM" id="SSF56349">
    <property type="entry name" value="DNA breaking-rejoining enzymes"/>
    <property type="match status" value="1"/>
</dbReference>
<dbReference type="PANTHER" id="PTHR30349">
    <property type="entry name" value="PHAGE INTEGRASE-RELATED"/>
    <property type="match status" value="1"/>
</dbReference>
<dbReference type="AlphaFoldDB" id="A0A1I2GCB2"/>
<name>A0A1I2GCB2_9BURK</name>
<proteinExistence type="predicted"/>
<gene>
    <name evidence="5" type="ORF">SAMN04489711_11499</name>
</gene>